<dbReference type="GO" id="GO:0004888">
    <property type="term" value="F:transmembrane signaling receptor activity"/>
    <property type="evidence" value="ECO:0007669"/>
    <property type="project" value="InterPro"/>
</dbReference>
<sequence length="527" mass="56430">MNMTLSAWMRSFTIRTRMHGAIAMVLSMFAALGLTGLLGGRHLMALNEAFMGHSLHEVGQLSLIRQSLADVRLAEKEMVIAYEVPEQVRQQRQRWDAAAQQLTKALESLLEGEEDEDNPLARESIKLLADYRGAAQPVLSQIEAGGFDTARVADRMLSRPKASMVEIEKRVERIAQIIDGEAKAVEAEFTGEMRTIAYRSLAVLAVIMLLVVPLTLVNSASIISPMRYACVVARSIAGGDLNNDIRVVGRDEASDLLHALDTMQTSLRTLVGQVKDSTQLIETASNEVASGNQDLSHRTEQAASSLQQTTSSMDDLTAGVRHGAEAASNAKQLALGAAEVARRGGEEVAQVVSTMDEINSSSKRIVDIVGLIDSIAFQTNILALNAAVEAARAGEQGRGFAVVAGEVRALAQRSAGAAREIKTLIAASVERTDAGSRLVQHAGHTMQEIVANVQRVSDMIGEVADGAADQSARIGQINGAVNQLDHMTQQNAALVEQSTAAAESLREQLHRLSGAVAQFRIDGRSAT</sequence>
<feature type="transmembrane region" description="Helical" evidence="5">
    <location>
        <begin position="196"/>
        <end position="217"/>
    </location>
</feature>
<organism evidence="8 9">
    <name type="scientific">Roseateles depolymerans</name>
    <dbReference type="NCBI Taxonomy" id="76731"/>
    <lineage>
        <taxon>Bacteria</taxon>
        <taxon>Pseudomonadati</taxon>
        <taxon>Pseudomonadota</taxon>
        <taxon>Betaproteobacteria</taxon>
        <taxon>Burkholderiales</taxon>
        <taxon>Sphaerotilaceae</taxon>
        <taxon>Roseateles</taxon>
    </lineage>
</organism>
<comment type="similarity">
    <text evidence="3">Belongs to the methyl-accepting chemotaxis (MCP) protein family.</text>
</comment>
<dbReference type="Pfam" id="PF00672">
    <property type="entry name" value="HAMP"/>
    <property type="match status" value="1"/>
</dbReference>
<dbReference type="PANTHER" id="PTHR43531:SF14">
    <property type="entry name" value="METHYL-ACCEPTING CHEMOTAXIS PROTEIN I-RELATED"/>
    <property type="match status" value="1"/>
</dbReference>
<evidence type="ECO:0000313" key="8">
    <source>
        <dbReference type="EMBL" id="PZP32955.1"/>
    </source>
</evidence>
<dbReference type="PANTHER" id="PTHR43531">
    <property type="entry name" value="PROTEIN ICFG"/>
    <property type="match status" value="1"/>
</dbReference>
<evidence type="ECO:0000313" key="9">
    <source>
        <dbReference type="Proteomes" id="UP000249633"/>
    </source>
</evidence>
<dbReference type="Pfam" id="PF12729">
    <property type="entry name" value="4HB_MCP_1"/>
    <property type="match status" value="1"/>
</dbReference>
<dbReference type="PROSITE" id="PS50885">
    <property type="entry name" value="HAMP"/>
    <property type="match status" value="1"/>
</dbReference>
<dbReference type="InterPro" id="IPR004090">
    <property type="entry name" value="Chemotax_Me-accpt_rcpt"/>
</dbReference>
<dbReference type="CDD" id="cd11386">
    <property type="entry name" value="MCP_signal"/>
    <property type="match status" value="1"/>
</dbReference>
<evidence type="ECO:0000256" key="3">
    <source>
        <dbReference type="ARBA" id="ARBA00029447"/>
    </source>
</evidence>
<feature type="domain" description="Methyl-accepting transducer" evidence="6">
    <location>
        <begin position="277"/>
        <end position="506"/>
    </location>
</feature>
<keyword evidence="4" id="KW-0807">Transducer</keyword>
<dbReference type="SUPFAM" id="SSF58104">
    <property type="entry name" value="Methyl-accepting chemotaxis protein (MCP) signaling domain"/>
    <property type="match status" value="1"/>
</dbReference>
<dbReference type="CDD" id="cd06225">
    <property type="entry name" value="HAMP"/>
    <property type="match status" value="1"/>
</dbReference>
<name>A0A2W5DM45_9BURK</name>
<evidence type="ECO:0000256" key="5">
    <source>
        <dbReference type="SAM" id="Phobius"/>
    </source>
</evidence>
<keyword evidence="5" id="KW-1133">Transmembrane helix</keyword>
<accession>A0A2W5DM45</accession>
<dbReference type="GO" id="GO:0007165">
    <property type="term" value="P:signal transduction"/>
    <property type="evidence" value="ECO:0007669"/>
    <property type="project" value="UniProtKB-KW"/>
</dbReference>
<dbReference type="FunFam" id="1.10.287.950:FF:000001">
    <property type="entry name" value="Methyl-accepting chemotaxis sensory transducer"/>
    <property type="match status" value="1"/>
</dbReference>
<evidence type="ECO:0000256" key="2">
    <source>
        <dbReference type="ARBA" id="ARBA00022481"/>
    </source>
</evidence>
<dbReference type="InterPro" id="IPR003660">
    <property type="entry name" value="HAMP_dom"/>
</dbReference>
<keyword evidence="5" id="KW-0472">Membrane</keyword>
<dbReference type="PRINTS" id="PR00260">
    <property type="entry name" value="CHEMTRNSDUCR"/>
</dbReference>
<dbReference type="Pfam" id="PF00015">
    <property type="entry name" value="MCPsignal"/>
    <property type="match status" value="1"/>
</dbReference>
<dbReference type="EMBL" id="QFOD01000007">
    <property type="protein sequence ID" value="PZP32955.1"/>
    <property type="molecule type" value="Genomic_DNA"/>
</dbReference>
<evidence type="ECO:0000256" key="4">
    <source>
        <dbReference type="PROSITE-ProRule" id="PRU00284"/>
    </source>
</evidence>
<dbReference type="Proteomes" id="UP000249633">
    <property type="component" value="Unassembled WGS sequence"/>
</dbReference>
<dbReference type="AlphaFoldDB" id="A0A2W5DM45"/>
<dbReference type="Gene3D" id="1.10.287.950">
    <property type="entry name" value="Methyl-accepting chemotaxis protein"/>
    <property type="match status" value="1"/>
</dbReference>
<dbReference type="GO" id="GO:0006935">
    <property type="term" value="P:chemotaxis"/>
    <property type="evidence" value="ECO:0007669"/>
    <property type="project" value="InterPro"/>
</dbReference>
<comment type="caution">
    <text evidence="8">The sequence shown here is derived from an EMBL/GenBank/DDBJ whole genome shotgun (WGS) entry which is preliminary data.</text>
</comment>
<gene>
    <name evidence="8" type="ORF">DI603_09790</name>
</gene>
<dbReference type="InterPro" id="IPR051310">
    <property type="entry name" value="MCP_chemotaxis"/>
</dbReference>
<dbReference type="GO" id="GO:0005886">
    <property type="term" value="C:plasma membrane"/>
    <property type="evidence" value="ECO:0007669"/>
    <property type="project" value="TreeGrafter"/>
</dbReference>
<feature type="domain" description="HAMP" evidence="7">
    <location>
        <begin position="220"/>
        <end position="272"/>
    </location>
</feature>
<evidence type="ECO:0000259" key="7">
    <source>
        <dbReference type="PROSITE" id="PS50885"/>
    </source>
</evidence>
<keyword evidence="2" id="KW-0488">Methylation</keyword>
<keyword evidence="5" id="KW-0812">Transmembrane</keyword>
<reference evidence="8 9" key="1">
    <citation type="submission" date="2017-08" db="EMBL/GenBank/DDBJ databases">
        <title>Infants hospitalized years apart are colonized by the same room-sourced microbial strains.</title>
        <authorList>
            <person name="Brooks B."/>
            <person name="Olm M.R."/>
            <person name="Firek B.A."/>
            <person name="Baker R."/>
            <person name="Thomas B.C."/>
            <person name="Morowitz M.J."/>
            <person name="Banfield J.F."/>
        </authorList>
    </citation>
    <scope>NUCLEOTIDE SEQUENCE [LARGE SCALE GENOMIC DNA]</scope>
    <source>
        <strain evidence="8">S2_012_000_R2_81</strain>
    </source>
</reference>
<dbReference type="SMART" id="SM00283">
    <property type="entry name" value="MA"/>
    <property type="match status" value="1"/>
</dbReference>
<comment type="subcellular location">
    <subcellularLocation>
        <location evidence="1">Membrane</location>
    </subcellularLocation>
</comment>
<dbReference type="PROSITE" id="PS50111">
    <property type="entry name" value="CHEMOTAXIS_TRANSDUC_2"/>
    <property type="match status" value="1"/>
</dbReference>
<dbReference type="InterPro" id="IPR004089">
    <property type="entry name" value="MCPsignal_dom"/>
</dbReference>
<evidence type="ECO:0000256" key="1">
    <source>
        <dbReference type="ARBA" id="ARBA00004370"/>
    </source>
</evidence>
<proteinExistence type="inferred from homology"/>
<protein>
    <submittedName>
        <fullName evidence="8">Methyl-accepting chemotaxis protein</fullName>
    </submittedName>
</protein>
<dbReference type="InterPro" id="IPR024478">
    <property type="entry name" value="HlyB_4HB_MCP"/>
</dbReference>
<evidence type="ECO:0000259" key="6">
    <source>
        <dbReference type="PROSITE" id="PS50111"/>
    </source>
</evidence>
<dbReference type="SMART" id="SM00304">
    <property type="entry name" value="HAMP"/>
    <property type="match status" value="1"/>
</dbReference>